<dbReference type="GO" id="GO:0050660">
    <property type="term" value="F:flavin adenine dinucleotide binding"/>
    <property type="evidence" value="ECO:0007669"/>
    <property type="project" value="InterPro"/>
</dbReference>
<evidence type="ECO:0000256" key="7">
    <source>
        <dbReference type="ARBA" id="ARBA00013029"/>
    </source>
</evidence>
<gene>
    <name evidence="17" type="primary">glpA</name>
    <name evidence="17" type="ORF">JG540_01990</name>
</gene>
<dbReference type="PRINTS" id="PR01001">
    <property type="entry name" value="FADG3PDH"/>
</dbReference>
<evidence type="ECO:0000256" key="14">
    <source>
        <dbReference type="RuleBase" id="RU361217"/>
    </source>
</evidence>
<evidence type="ECO:0000256" key="6">
    <source>
        <dbReference type="ARBA" id="ARBA00011331"/>
    </source>
</evidence>
<protein>
    <recommendedName>
        <fullName evidence="7 14">Glycerol-3-phosphate dehydrogenase</fullName>
        <ecNumber evidence="7 14">1.1.5.3</ecNumber>
    </recommendedName>
</protein>
<evidence type="ECO:0000256" key="9">
    <source>
        <dbReference type="ARBA" id="ARBA00022630"/>
    </source>
</evidence>
<dbReference type="NCBIfam" id="TIGR03377">
    <property type="entry name" value="glycerol3P_GlpA"/>
    <property type="match status" value="1"/>
</dbReference>
<dbReference type="InterPro" id="IPR007419">
    <property type="entry name" value="BFD-like_2Fe2S-bd_dom"/>
</dbReference>
<comment type="similarity">
    <text evidence="5 14">Belongs to the FAD-dependent glycerol-3-phosphate dehydrogenase family.</text>
</comment>
<dbReference type="KEGG" id="awe:JG540_01990"/>
<dbReference type="UniPathway" id="UPA00618">
    <property type="reaction ID" value="UER00673"/>
</dbReference>
<dbReference type="InterPro" id="IPR036188">
    <property type="entry name" value="FAD/NAD-bd_sf"/>
</dbReference>
<dbReference type="NCBIfam" id="NF008313">
    <property type="entry name" value="PRK11101.1"/>
    <property type="match status" value="1"/>
</dbReference>
<feature type="domain" description="FAD dependent oxidoreductase" evidence="15">
    <location>
        <begin position="7"/>
        <end position="360"/>
    </location>
</feature>
<keyword evidence="9 14" id="KW-0285">Flavoprotein</keyword>
<dbReference type="PANTHER" id="PTHR11985">
    <property type="entry name" value="GLYCEROL-3-PHOSPHATE DEHYDROGENASE"/>
    <property type="match status" value="1"/>
</dbReference>
<evidence type="ECO:0000256" key="3">
    <source>
        <dbReference type="ARBA" id="ARBA00004202"/>
    </source>
</evidence>
<dbReference type="Gene3D" id="1.10.10.1100">
    <property type="entry name" value="BFD-like [2Fe-2S]-binding domain"/>
    <property type="match status" value="1"/>
</dbReference>
<dbReference type="SUPFAM" id="SSF51905">
    <property type="entry name" value="FAD/NAD(P)-binding domain"/>
    <property type="match status" value="1"/>
</dbReference>
<evidence type="ECO:0000256" key="10">
    <source>
        <dbReference type="ARBA" id="ARBA00022827"/>
    </source>
</evidence>
<keyword evidence="18" id="KW-1185">Reference proteome</keyword>
<dbReference type="GO" id="GO:0005886">
    <property type="term" value="C:plasma membrane"/>
    <property type="evidence" value="ECO:0007669"/>
    <property type="project" value="UniProtKB-SubCell"/>
</dbReference>
<dbReference type="Gene3D" id="3.30.9.10">
    <property type="entry name" value="D-Amino Acid Oxidase, subunit A, domain 2"/>
    <property type="match status" value="1"/>
</dbReference>
<dbReference type="InterPro" id="IPR000447">
    <property type="entry name" value="G3P_DH_FAD-dep"/>
</dbReference>
<evidence type="ECO:0000256" key="5">
    <source>
        <dbReference type="ARBA" id="ARBA00007330"/>
    </source>
</evidence>
<evidence type="ECO:0000256" key="2">
    <source>
        <dbReference type="ARBA" id="ARBA00001974"/>
    </source>
</evidence>
<dbReference type="InterPro" id="IPR041854">
    <property type="entry name" value="BFD-like_2Fe2S-bd_dom_sf"/>
</dbReference>
<evidence type="ECO:0000256" key="12">
    <source>
        <dbReference type="ARBA" id="ARBA00023136"/>
    </source>
</evidence>
<evidence type="ECO:0000256" key="1">
    <source>
        <dbReference type="ARBA" id="ARBA00001917"/>
    </source>
</evidence>
<dbReference type="Pfam" id="PF04324">
    <property type="entry name" value="Fer2_BFD"/>
    <property type="match status" value="1"/>
</dbReference>
<dbReference type="PANTHER" id="PTHR11985:SF35">
    <property type="entry name" value="ANAEROBIC GLYCEROL-3-PHOSPHATE DEHYDROGENASE SUBUNIT A"/>
    <property type="match status" value="1"/>
</dbReference>
<dbReference type="InterPro" id="IPR017752">
    <property type="entry name" value="G3P_DH_GlpA_su"/>
</dbReference>
<proteinExistence type="inferred from homology"/>
<name>A0A7T7MA07_9ACTO</name>
<keyword evidence="12" id="KW-0472">Membrane</keyword>
<feature type="domain" description="BFD-like [2Fe-2S]-binding" evidence="16">
    <location>
        <begin position="415"/>
        <end position="465"/>
    </location>
</feature>
<dbReference type="GO" id="GO:0010181">
    <property type="term" value="F:FMN binding"/>
    <property type="evidence" value="ECO:0007669"/>
    <property type="project" value="InterPro"/>
</dbReference>
<dbReference type="GO" id="GO:0046168">
    <property type="term" value="P:glycerol-3-phosphate catabolic process"/>
    <property type="evidence" value="ECO:0007669"/>
    <property type="project" value="TreeGrafter"/>
</dbReference>
<evidence type="ECO:0000313" key="17">
    <source>
        <dbReference type="EMBL" id="QQM67676.1"/>
    </source>
</evidence>
<comment type="pathway">
    <text evidence="4">Polyol metabolism; glycerol degradation via glycerol kinase pathway; glycerone phosphate from sn-glycerol 3-phosphate (anaerobic route): step 1/1.</text>
</comment>
<reference evidence="17 18" key="1">
    <citation type="submission" date="2020-12" db="EMBL/GenBank/DDBJ databases">
        <authorList>
            <person name="Zhou J."/>
        </authorList>
    </citation>
    <scope>NUCLEOTIDE SEQUENCE [LARGE SCALE GENOMIC DNA]</scope>
    <source>
        <strain evidence="17 18">CCUG 61299</strain>
    </source>
</reference>
<comment type="catalytic activity">
    <reaction evidence="13 14">
        <text>a quinone + sn-glycerol 3-phosphate = dihydroxyacetone phosphate + a quinol</text>
        <dbReference type="Rhea" id="RHEA:18977"/>
        <dbReference type="ChEBI" id="CHEBI:24646"/>
        <dbReference type="ChEBI" id="CHEBI:57597"/>
        <dbReference type="ChEBI" id="CHEBI:57642"/>
        <dbReference type="ChEBI" id="CHEBI:132124"/>
        <dbReference type="EC" id="1.1.5.3"/>
    </reaction>
</comment>
<dbReference type="EMBL" id="CP066802">
    <property type="protein sequence ID" value="QQM67676.1"/>
    <property type="molecule type" value="Genomic_DNA"/>
</dbReference>
<evidence type="ECO:0000259" key="15">
    <source>
        <dbReference type="Pfam" id="PF01266"/>
    </source>
</evidence>
<comment type="subunit">
    <text evidence="6">Composed of a catalytic GlpA/B dimer and of membrane bound GlpC.</text>
</comment>
<dbReference type="Pfam" id="PF01266">
    <property type="entry name" value="DAO"/>
    <property type="match status" value="1"/>
</dbReference>
<dbReference type="EC" id="1.1.5.3" evidence="7 14"/>
<comment type="cofactor">
    <cofactor evidence="1">
        <name>FMN</name>
        <dbReference type="ChEBI" id="CHEBI:58210"/>
    </cofactor>
</comment>
<comment type="cofactor">
    <cofactor evidence="2 14">
        <name>FAD</name>
        <dbReference type="ChEBI" id="CHEBI:57692"/>
    </cofactor>
</comment>
<sequence>MRTMSADVVVIGGGATGVGAARDAAMRGLQVVLLERADLAQGTSGRFHGLLHSGGRYVVSDPESAQQCAQENDVVSRIHANAVERTGGLFVVTPQDDLDFSEQFLAGARENGVACEEVTPGQALRLEPRLNPGLKRAFRVNDAAVDGWQMVWGAARSAQAYGAQVLTYHEVTGFVVEGTGSDRRVVAVRARGLKTGEELTVSSAVVINAAGPWAGRVAALAGATSVEVVSGAGVMVAVNHRLVNHVVNRCVKPADGDIIVPAHTVTVIGTTDHRAEDPDHLAIPRDEVAYMLDQGEVLLPGFRESRAVHAWAGARPLVLDKRVSGDDTRHMSRGMTVISHREADGVAGMVTVAGGKLTTYRLMAKLAVDAACAELGVQAACTTDTEPCPGAEAGRNHRATHRLEQREADRLENQVVCECELVTRQQVTDLLQEQPNASIDDLRRQLRVGMGPCQGGFCSPRVAGIHASCQQAQAATSTEMLRTFLRHRWIGLWPVLHGLQVREAALNLWMVQGTLALEDLPATPPPPQVATAITGAEDGEQDAADLAAARAWLSQAPVVAAAAPAVRETHQEGAA</sequence>
<dbReference type="Proteomes" id="UP000595895">
    <property type="component" value="Chromosome"/>
</dbReference>
<comment type="subcellular location">
    <subcellularLocation>
        <location evidence="3">Cell membrane</location>
        <topology evidence="3">Peripheral membrane protein</topology>
    </subcellularLocation>
</comment>
<dbReference type="Gene3D" id="3.50.50.60">
    <property type="entry name" value="FAD/NAD(P)-binding domain"/>
    <property type="match status" value="1"/>
</dbReference>
<dbReference type="GO" id="GO:0009331">
    <property type="term" value="C:glycerol-3-phosphate dehydrogenase (FAD) complex"/>
    <property type="evidence" value="ECO:0007669"/>
    <property type="project" value="UniProtKB-UniRule"/>
</dbReference>
<accession>A0A7T7MA07</accession>
<keyword evidence="8" id="KW-1003">Cell membrane</keyword>
<dbReference type="GO" id="GO:0019563">
    <property type="term" value="P:glycerol catabolic process"/>
    <property type="evidence" value="ECO:0007669"/>
    <property type="project" value="UniProtKB-UniPathway"/>
</dbReference>
<dbReference type="InterPro" id="IPR006076">
    <property type="entry name" value="FAD-dep_OxRdtase"/>
</dbReference>
<evidence type="ECO:0000259" key="16">
    <source>
        <dbReference type="Pfam" id="PF04324"/>
    </source>
</evidence>
<evidence type="ECO:0000256" key="13">
    <source>
        <dbReference type="ARBA" id="ARBA00049055"/>
    </source>
</evidence>
<keyword evidence="10" id="KW-0274">FAD</keyword>
<dbReference type="PROSITE" id="PS00978">
    <property type="entry name" value="FAD_G3PDH_2"/>
    <property type="match status" value="1"/>
</dbReference>
<dbReference type="AlphaFoldDB" id="A0A7T7MA07"/>
<evidence type="ECO:0000313" key="18">
    <source>
        <dbReference type="Proteomes" id="UP000595895"/>
    </source>
</evidence>
<dbReference type="PROSITE" id="PS00977">
    <property type="entry name" value="FAD_G3PDH_1"/>
    <property type="match status" value="1"/>
</dbReference>
<evidence type="ECO:0000256" key="8">
    <source>
        <dbReference type="ARBA" id="ARBA00022475"/>
    </source>
</evidence>
<dbReference type="CDD" id="cd19946">
    <property type="entry name" value="GlpA-like_Fer2_BFD-like"/>
    <property type="match status" value="1"/>
</dbReference>
<dbReference type="GO" id="GO:0004368">
    <property type="term" value="F:glycerol-3-phosphate dehydrogenase (quinone) activity"/>
    <property type="evidence" value="ECO:0007669"/>
    <property type="project" value="UniProtKB-EC"/>
</dbReference>
<evidence type="ECO:0000256" key="4">
    <source>
        <dbReference type="ARBA" id="ARBA00005157"/>
    </source>
</evidence>
<organism evidence="17 18">
    <name type="scientific">Actinomyces weissii</name>
    <dbReference type="NCBI Taxonomy" id="675090"/>
    <lineage>
        <taxon>Bacteria</taxon>
        <taxon>Bacillati</taxon>
        <taxon>Actinomycetota</taxon>
        <taxon>Actinomycetes</taxon>
        <taxon>Actinomycetales</taxon>
        <taxon>Actinomycetaceae</taxon>
        <taxon>Actinomyces</taxon>
    </lineage>
</organism>
<dbReference type="SUPFAM" id="SSF54373">
    <property type="entry name" value="FAD-linked reductases, C-terminal domain"/>
    <property type="match status" value="1"/>
</dbReference>
<evidence type="ECO:0000256" key="11">
    <source>
        <dbReference type="ARBA" id="ARBA00023002"/>
    </source>
</evidence>
<keyword evidence="11 14" id="KW-0560">Oxidoreductase</keyword>